<evidence type="ECO:0000313" key="1">
    <source>
        <dbReference type="Proteomes" id="UP000248483"/>
    </source>
</evidence>
<reference evidence="2 3" key="1">
    <citation type="submission" date="2025-04" db="UniProtKB">
        <authorList>
            <consortium name="RefSeq"/>
        </authorList>
    </citation>
    <scope>IDENTIFICATION</scope>
    <source>
        <tissue evidence="2 3">Blood</tissue>
    </source>
</reference>
<dbReference type="AlphaFoldDB" id="A0A2Y9NVR5"/>
<sequence length="302" mass="33842">MDVQLQVRPHAQTHRAWSGFLDASTCPETQPGEQNQLWSWMDLLPRPNSWNRRALRGSPWDEKTVCQGGCRIPLYFYVPDTTSLSPEEASWPEVDRAGISEADVASPHLILQKPPKSQIGWKFLSPVLSRLPAQLTNRDPRPFSANSWRWWPLRANNVPQTPTPASLHCTGLPSRPLCKAPTRPHPHQGQLVTYLWSIKSLFWTVASPAPLTIDRGSETTRDPSLMLHIADASGSSFQALARAFTPWDDDDEVLGLIPKVSIMTIVIKAASESRGENRFWSQTAWAQILAPPLTDYGKLEVT</sequence>
<evidence type="ECO:0000313" key="2">
    <source>
        <dbReference type="RefSeq" id="XP_022439097.1"/>
    </source>
</evidence>
<dbReference type="Proteomes" id="UP000248483">
    <property type="component" value="Unplaced"/>
</dbReference>
<dbReference type="KEGG" id="dle:111179602"/>
<dbReference type="RefSeq" id="XP_030616945.1">
    <property type="nucleotide sequence ID" value="XM_030761085.1"/>
</dbReference>
<protein>
    <submittedName>
        <fullName evidence="2 3">Uncharacterized protein LOC111179602</fullName>
    </submittedName>
</protein>
<keyword evidence="1" id="KW-1185">Reference proteome</keyword>
<organism evidence="1 2">
    <name type="scientific">Delphinapterus leucas</name>
    <name type="common">Beluga whale</name>
    <dbReference type="NCBI Taxonomy" id="9749"/>
    <lineage>
        <taxon>Eukaryota</taxon>
        <taxon>Metazoa</taxon>
        <taxon>Chordata</taxon>
        <taxon>Craniata</taxon>
        <taxon>Vertebrata</taxon>
        <taxon>Euteleostomi</taxon>
        <taxon>Mammalia</taxon>
        <taxon>Eutheria</taxon>
        <taxon>Laurasiatheria</taxon>
        <taxon>Artiodactyla</taxon>
        <taxon>Whippomorpha</taxon>
        <taxon>Cetacea</taxon>
        <taxon>Odontoceti</taxon>
        <taxon>Monodontidae</taxon>
        <taxon>Delphinapterus</taxon>
    </lineage>
</organism>
<accession>A0A2Y9NVR5</accession>
<dbReference type="GeneID" id="111179602"/>
<name>A0A2Y9NVR5_DELLE</name>
<dbReference type="RefSeq" id="XP_022439097.1">
    <property type="nucleotide sequence ID" value="XM_022583389.2"/>
</dbReference>
<evidence type="ECO:0000313" key="3">
    <source>
        <dbReference type="RefSeq" id="XP_030616945.1"/>
    </source>
</evidence>
<proteinExistence type="predicted"/>
<gene>
    <name evidence="2 3" type="primary">LOC111179602</name>
</gene>